<dbReference type="Gene3D" id="1.25.40.20">
    <property type="entry name" value="Ankyrin repeat-containing domain"/>
    <property type="match status" value="1"/>
</dbReference>
<evidence type="ECO:0000313" key="5">
    <source>
        <dbReference type="Proteomes" id="UP000325755"/>
    </source>
</evidence>
<dbReference type="PANTHER" id="PTHR24198:SF165">
    <property type="entry name" value="ANKYRIN REPEAT-CONTAINING PROTEIN-RELATED"/>
    <property type="match status" value="1"/>
</dbReference>
<dbReference type="SMART" id="SM00248">
    <property type="entry name" value="ANK"/>
    <property type="match status" value="3"/>
</dbReference>
<proteinExistence type="predicted"/>
<keyword evidence="2 3" id="KW-0040">ANK repeat</keyword>
<dbReference type="AlphaFoldDB" id="A0A5Q0BMM5"/>
<evidence type="ECO:0000256" key="3">
    <source>
        <dbReference type="PROSITE-ProRule" id="PRU00023"/>
    </source>
</evidence>
<keyword evidence="1" id="KW-0677">Repeat</keyword>
<dbReference type="PANTHER" id="PTHR24198">
    <property type="entry name" value="ANKYRIN REPEAT AND PROTEIN KINASE DOMAIN-CONTAINING PROTEIN"/>
    <property type="match status" value="1"/>
</dbReference>
<name>A0A5Q0BMM5_9GAMM</name>
<protein>
    <submittedName>
        <fullName evidence="4">Ankyrin repeat domain-containing protein</fullName>
    </submittedName>
</protein>
<dbReference type="InterPro" id="IPR036770">
    <property type="entry name" value="Ankyrin_rpt-contain_sf"/>
</dbReference>
<dbReference type="PROSITE" id="PS50297">
    <property type="entry name" value="ANK_REP_REGION"/>
    <property type="match status" value="1"/>
</dbReference>
<dbReference type="InParanoid" id="A0A5Q0BMM5"/>
<feature type="repeat" description="ANK" evidence="3">
    <location>
        <begin position="93"/>
        <end position="125"/>
    </location>
</feature>
<dbReference type="SUPFAM" id="SSF48403">
    <property type="entry name" value="Ankyrin repeat"/>
    <property type="match status" value="1"/>
</dbReference>
<evidence type="ECO:0000256" key="2">
    <source>
        <dbReference type="ARBA" id="ARBA00023043"/>
    </source>
</evidence>
<evidence type="ECO:0000256" key="1">
    <source>
        <dbReference type="ARBA" id="ARBA00022737"/>
    </source>
</evidence>
<dbReference type="EMBL" id="CP044205">
    <property type="protein sequence ID" value="QFY45195.1"/>
    <property type="molecule type" value="Genomic_DNA"/>
</dbReference>
<evidence type="ECO:0000313" key="4">
    <source>
        <dbReference type="EMBL" id="QFY45195.1"/>
    </source>
</evidence>
<organism evidence="4 5">
    <name type="scientific">Candidatus Methylospira mobilis</name>
    <dbReference type="NCBI Taxonomy" id="1808979"/>
    <lineage>
        <taxon>Bacteria</taxon>
        <taxon>Pseudomonadati</taxon>
        <taxon>Pseudomonadota</taxon>
        <taxon>Gammaproteobacteria</taxon>
        <taxon>Methylococcales</taxon>
        <taxon>Methylococcaceae</taxon>
        <taxon>Candidatus Methylospira</taxon>
    </lineage>
</organism>
<dbReference type="OrthoDB" id="9811849at2"/>
<sequence>MASAETIAWLQDYRFQPEQPLLANSEGGQPLIMAAQQARGDVLAYLLQQQDVNLGLLDAYGNNALWAACFANAPVCIALLLEAGIDIDYQNPSGATALIYSSSSGRDAVVEQLLQAGANPLLTTQDDFSALDLAANRRCLQLLRNAVKALQ</sequence>
<accession>A0A5Q0BMM5</accession>
<keyword evidence="5" id="KW-1185">Reference proteome</keyword>
<dbReference type="Proteomes" id="UP000325755">
    <property type="component" value="Chromosome"/>
</dbReference>
<reference evidence="4 5" key="1">
    <citation type="submission" date="2019-09" db="EMBL/GenBank/DDBJ databases">
        <title>Ecophysiology of the spiral-shaped methanotroph Methylospira mobilis as revealed by the complete genome sequence.</title>
        <authorList>
            <person name="Oshkin I.Y."/>
            <person name="Dedysh S.N."/>
            <person name="Miroshnikov K."/>
            <person name="Danilova O.V."/>
            <person name="Hakobyan A."/>
            <person name="Liesack W."/>
        </authorList>
    </citation>
    <scope>NUCLEOTIDE SEQUENCE [LARGE SCALE GENOMIC DNA]</scope>
    <source>
        <strain evidence="4 5">Shm1</strain>
    </source>
</reference>
<dbReference type="PROSITE" id="PS50088">
    <property type="entry name" value="ANK_REPEAT"/>
    <property type="match status" value="1"/>
</dbReference>
<dbReference type="Pfam" id="PF12796">
    <property type="entry name" value="Ank_2"/>
    <property type="match status" value="1"/>
</dbReference>
<dbReference type="KEGG" id="mmob:F6R98_18755"/>
<gene>
    <name evidence="4" type="ORF">F6R98_18755</name>
</gene>
<dbReference type="InterPro" id="IPR002110">
    <property type="entry name" value="Ankyrin_rpt"/>
</dbReference>